<feature type="region of interest" description="Disordered" evidence="1">
    <location>
        <begin position="1"/>
        <end position="83"/>
    </location>
</feature>
<dbReference type="EMBL" id="JAFIMR010000002">
    <property type="protein sequence ID" value="KAI1881104.1"/>
    <property type="molecule type" value="Genomic_DNA"/>
</dbReference>
<gene>
    <name evidence="2" type="ORF">JX265_001344</name>
</gene>
<organism evidence="2 3">
    <name type="scientific">Neoarthrinium moseri</name>
    <dbReference type="NCBI Taxonomy" id="1658444"/>
    <lineage>
        <taxon>Eukaryota</taxon>
        <taxon>Fungi</taxon>
        <taxon>Dikarya</taxon>
        <taxon>Ascomycota</taxon>
        <taxon>Pezizomycotina</taxon>
        <taxon>Sordariomycetes</taxon>
        <taxon>Xylariomycetidae</taxon>
        <taxon>Amphisphaeriales</taxon>
        <taxon>Apiosporaceae</taxon>
        <taxon>Neoarthrinium</taxon>
    </lineage>
</organism>
<comment type="caution">
    <text evidence="2">The sequence shown here is derived from an EMBL/GenBank/DDBJ whole genome shotgun (WGS) entry which is preliminary data.</text>
</comment>
<proteinExistence type="predicted"/>
<accession>A0A9P9WY21</accession>
<feature type="compositionally biased region" description="Acidic residues" evidence="1">
    <location>
        <begin position="70"/>
        <end position="81"/>
    </location>
</feature>
<feature type="region of interest" description="Disordered" evidence="1">
    <location>
        <begin position="191"/>
        <end position="214"/>
    </location>
</feature>
<keyword evidence="3" id="KW-1185">Reference proteome</keyword>
<feature type="compositionally biased region" description="Polar residues" evidence="1">
    <location>
        <begin position="43"/>
        <end position="68"/>
    </location>
</feature>
<evidence type="ECO:0000313" key="2">
    <source>
        <dbReference type="EMBL" id="KAI1881104.1"/>
    </source>
</evidence>
<protein>
    <submittedName>
        <fullName evidence="2">Uncharacterized protein</fullName>
    </submittedName>
</protein>
<evidence type="ECO:0000313" key="3">
    <source>
        <dbReference type="Proteomes" id="UP000829685"/>
    </source>
</evidence>
<evidence type="ECO:0000256" key="1">
    <source>
        <dbReference type="SAM" id="MobiDB-lite"/>
    </source>
</evidence>
<dbReference type="Proteomes" id="UP000829685">
    <property type="component" value="Unassembled WGS sequence"/>
</dbReference>
<sequence>MSQPHLDFSSDGGDDDCSTARSPYPFTPTNASSPETDFISPLPTKQPNNSISDTTAHQSTPQVESAPQETIDDDDDDDDGDPSTAVWHSTCSMKSGTKSHHSIIATDGRPLPDIDWSTNLSGIDLSRPSPELNMARVLAGPQLIAHINTLPFPERKNFVKNQLSIHKLNEFVATFSPLEEQGYRRLGLIPGELPQRSNPKSGWPMPQCSTGEQGPSLLQPGQLDVKDPVAASHRILDAMDSSIAT</sequence>
<name>A0A9P9WY21_9PEZI</name>
<reference evidence="2" key="1">
    <citation type="submission" date="2021-03" db="EMBL/GenBank/DDBJ databases">
        <title>Revisited historic fungal species revealed as producer of novel bioactive compounds through whole genome sequencing and comparative genomics.</title>
        <authorList>
            <person name="Vignolle G.A."/>
            <person name="Hochenegger N."/>
            <person name="Mach R.L."/>
            <person name="Mach-Aigner A.R."/>
            <person name="Javad Rahimi M."/>
            <person name="Salim K.A."/>
            <person name="Chan C.M."/>
            <person name="Lim L.B.L."/>
            <person name="Cai F."/>
            <person name="Druzhinina I.S."/>
            <person name="U'Ren J.M."/>
            <person name="Derntl C."/>
        </authorList>
    </citation>
    <scope>NUCLEOTIDE SEQUENCE</scope>
    <source>
        <strain evidence="2">TUCIM 5799</strain>
    </source>
</reference>
<dbReference type="AlphaFoldDB" id="A0A9P9WY21"/>